<dbReference type="InterPro" id="IPR036922">
    <property type="entry name" value="Rieske_2Fe-2S_sf"/>
</dbReference>
<feature type="compositionally biased region" description="Low complexity" evidence="5">
    <location>
        <begin position="128"/>
        <end position="141"/>
    </location>
</feature>
<dbReference type="AlphaFoldDB" id="A0A8H7SGU8"/>
<dbReference type="Pfam" id="PF00355">
    <property type="entry name" value="Rieske"/>
    <property type="match status" value="1"/>
</dbReference>
<evidence type="ECO:0000256" key="2">
    <source>
        <dbReference type="ARBA" id="ARBA00022723"/>
    </source>
</evidence>
<evidence type="ECO:0000259" key="6">
    <source>
        <dbReference type="PROSITE" id="PS51296"/>
    </source>
</evidence>
<dbReference type="Proteomes" id="UP000646827">
    <property type="component" value="Unassembled WGS sequence"/>
</dbReference>
<dbReference type="GO" id="GO:0051537">
    <property type="term" value="F:2 iron, 2 sulfur cluster binding"/>
    <property type="evidence" value="ECO:0007669"/>
    <property type="project" value="UniProtKB-KW"/>
</dbReference>
<organism evidence="7 8">
    <name type="scientific">Circinella minor</name>
    <dbReference type="NCBI Taxonomy" id="1195481"/>
    <lineage>
        <taxon>Eukaryota</taxon>
        <taxon>Fungi</taxon>
        <taxon>Fungi incertae sedis</taxon>
        <taxon>Mucoromycota</taxon>
        <taxon>Mucoromycotina</taxon>
        <taxon>Mucoromycetes</taxon>
        <taxon>Mucorales</taxon>
        <taxon>Lichtheimiaceae</taxon>
        <taxon>Circinella</taxon>
    </lineage>
</organism>
<protein>
    <recommendedName>
        <fullName evidence="6">Rieske domain-containing protein</fullName>
    </recommendedName>
</protein>
<evidence type="ECO:0000256" key="1">
    <source>
        <dbReference type="ARBA" id="ARBA00022714"/>
    </source>
</evidence>
<evidence type="ECO:0000256" key="4">
    <source>
        <dbReference type="ARBA" id="ARBA00023014"/>
    </source>
</evidence>
<proteinExistence type="predicted"/>
<dbReference type="OrthoDB" id="426882at2759"/>
<feature type="region of interest" description="Disordered" evidence="5">
    <location>
        <begin position="1"/>
        <end position="52"/>
    </location>
</feature>
<dbReference type="PROSITE" id="PS51296">
    <property type="entry name" value="RIESKE"/>
    <property type="match status" value="1"/>
</dbReference>
<feature type="domain" description="Rieske" evidence="6">
    <location>
        <begin position="178"/>
        <end position="241"/>
    </location>
</feature>
<keyword evidence="8" id="KW-1185">Reference proteome</keyword>
<gene>
    <name evidence="7" type="ORF">INT45_002130</name>
</gene>
<evidence type="ECO:0000256" key="5">
    <source>
        <dbReference type="SAM" id="MobiDB-lite"/>
    </source>
</evidence>
<feature type="region of interest" description="Disordered" evidence="5">
    <location>
        <begin position="106"/>
        <end position="169"/>
    </location>
</feature>
<dbReference type="InterPro" id="IPR017941">
    <property type="entry name" value="Rieske_2Fe-2S"/>
</dbReference>
<name>A0A8H7SGU8_9FUNG</name>
<dbReference type="Gene3D" id="2.102.10.10">
    <property type="entry name" value="Rieske [2Fe-2S] iron-sulphur domain"/>
    <property type="match status" value="1"/>
</dbReference>
<feature type="compositionally biased region" description="Basic residues" evidence="5">
    <location>
        <begin position="14"/>
        <end position="31"/>
    </location>
</feature>
<accession>A0A8H7SGU8</accession>
<keyword evidence="2" id="KW-0479">Metal-binding</keyword>
<comment type="caution">
    <text evidence="7">The sequence shown here is derived from an EMBL/GenBank/DDBJ whole genome shotgun (WGS) entry which is preliminary data.</text>
</comment>
<keyword evidence="1" id="KW-0001">2Fe-2S</keyword>
<evidence type="ECO:0000256" key="3">
    <source>
        <dbReference type="ARBA" id="ARBA00023004"/>
    </source>
</evidence>
<keyword evidence="4" id="KW-0411">Iron-sulfur</keyword>
<dbReference type="SUPFAM" id="SSF50022">
    <property type="entry name" value="ISP domain"/>
    <property type="match status" value="1"/>
</dbReference>
<evidence type="ECO:0000313" key="7">
    <source>
        <dbReference type="EMBL" id="KAG2227892.1"/>
    </source>
</evidence>
<evidence type="ECO:0000313" key="8">
    <source>
        <dbReference type="Proteomes" id="UP000646827"/>
    </source>
</evidence>
<sequence length="241" mass="26060">MGNNIGVDSYKAYKDKKKMKKEMKKKKKHQKSTLGDPVSPMRLEVEGDTLAQDPETLRNTILNGSIDVGLTDVGNRSIDLNNGAGDNSQQKSVSFIDNASIGVAATESKDKKKKKMKKMDMKDNMAECSSSSSSSSSSSCSSEDETGASAVNGNNNKARPKVISGRPITPVSSNRIQVRTATGDTFECDRFCPHKGVDLSTWGQVLGNKLICTKHNWSFSLEGGGVGPKGRSVHPCRVNDW</sequence>
<reference evidence="7 8" key="1">
    <citation type="submission" date="2020-12" db="EMBL/GenBank/DDBJ databases">
        <title>Metabolic potential, ecology and presence of endohyphal bacteria is reflected in genomic diversity of Mucoromycotina.</title>
        <authorList>
            <person name="Muszewska A."/>
            <person name="Okrasinska A."/>
            <person name="Steczkiewicz K."/>
            <person name="Drgas O."/>
            <person name="Orlowska M."/>
            <person name="Perlinska-Lenart U."/>
            <person name="Aleksandrzak-Piekarczyk T."/>
            <person name="Szatraj K."/>
            <person name="Zielenkiewicz U."/>
            <person name="Pilsyk S."/>
            <person name="Malc E."/>
            <person name="Mieczkowski P."/>
            <person name="Kruszewska J.S."/>
            <person name="Biernat P."/>
            <person name="Pawlowska J."/>
        </authorList>
    </citation>
    <scope>NUCLEOTIDE SEQUENCE [LARGE SCALE GENOMIC DNA]</scope>
    <source>
        <strain evidence="7 8">CBS 142.35</strain>
    </source>
</reference>
<keyword evidence="3" id="KW-0408">Iron</keyword>
<dbReference type="GO" id="GO:0046872">
    <property type="term" value="F:metal ion binding"/>
    <property type="evidence" value="ECO:0007669"/>
    <property type="project" value="UniProtKB-KW"/>
</dbReference>
<dbReference type="EMBL" id="JAEPRB010000004">
    <property type="protein sequence ID" value="KAG2227892.1"/>
    <property type="molecule type" value="Genomic_DNA"/>
</dbReference>